<evidence type="ECO:0000313" key="1">
    <source>
        <dbReference type="EMBL" id="PWD85794.1"/>
    </source>
</evidence>
<gene>
    <name evidence="1" type="ORF">DC077_07100</name>
    <name evidence="2" type="ORF">DC078_06720</name>
</gene>
<dbReference type="Proteomes" id="UP000245059">
    <property type="component" value="Unassembled WGS sequence"/>
</dbReference>
<dbReference type="EMBL" id="QEWV01000005">
    <property type="protein sequence ID" value="PWD91682.1"/>
    <property type="molecule type" value="Genomic_DNA"/>
</dbReference>
<dbReference type="AlphaFoldDB" id="A0A2U2AQ81"/>
<evidence type="ECO:0000313" key="2">
    <source>
        <dbReference type="EMBL" id="PWD91682.1"/>
    </source>
</evidence>
<evidence type="ECO:0000313" key="4">
    <source>
        <dbReference type="Proteomes" id="UP000245217"/>
    </source>
</evidence>
<proteinExistence type="predicted"/>
<comment type="caution">
    <text evidence="1">The sequence shown here is derived from an EMBL/GenBank/DDBJ whole genome shotgun (WGS) entry which is preliminary data.</text>
</comment>
<organism evidence="1 3">
    <name type="scientific">Ignatzschineria cameli</name>
    <dbReference type="NCBI Taxonomy" id="2182793"/>
    <lineage>
        <taxon>Bacteria</taxon>
        <taxon>Pseudomonadati</taxon>
        <taxon>Pseudomonadota</taxon>
        <taxon>Gammaproteobacteria</taxon>
        <taxon>Cardiobacteriales</taxon>
        <taxon>Ignatzschineriaceae</taxon>
        <taxon>Ignatzschineria</taxon>
    </lineage>
</organism>
<dbReference type="Proteomes" id="UP000245217">
    <property type="component" value="Unassembled WGS sequence"/>
</dbReference>
<keyword evidence="4" id="KW-1185">Reference proteome</keyword>
<reference evidence="3 4" key="2">
    <citation type="submission" date="2018-05" db="EMBL/GenBank/DDBJ databases">
        <title>Ignatzschineria dubaiensis sp. nov., isolated from necrotic foot tissues of dromedaries (Camelus dromedarius) and associated maggots in Dubai, United Arab Emirates.</title>
        <authorList>
            <person name="Tsang C.C."/>
            <person name="Tang J.Y.M."/>
            <person name="Fong J.Y.H."/>
            <person name="Kinne J."/>
            <person name="Lee H.H."/>
            <person name="Joseph M."/>
            <person name="Jose S."/>
            <person name="Schuster R.K."/>
            <person name="Tang Y."/>
            <person name="Sivakumar S."/>
            <person name="Chen J.H.K."/>
            <person name="Teng J.L.L."/>
            <person name="Lau S.K.P."/>
            <person name="Wernery U."/>
            <person name="Woo P.C.Y."/>
        </authorList>
    </citation>
    <scope>NUCLEOTIDE SEQUENCE [LARGE SCALE GENOMIC DNA]</scope>
    <source>
        <strain evidence="3">UAE-HKU57</strain>
        <strain evidence="4">UAE-HKU58</strain>
    </source>
</reference>
<name>A0A2U2AQ81_9GAMM</name>
<accession>A0A2U2AQ81</accession>
<dbReference type="RefSeq" id="WP_109201813.1">
    <property type="nucleotide sequence ID" value="NZ_QEWS01000005.1"/>
</dbReference>
<reference evidence="1" key="1">
    <citation type="journal article" date="2018" name="Genome Announc.">
        <title>Ignatzschineria cameli sp. nov., isolated from necrotic foot tissue of dromedaries (Camelus dromedarius) and associated maggots (Wohlfahrtia species) in Dubai.</title>
        <authorList>
            <person name="Tsang C.C."/>
            <person name="Tang J.Y."/>
            <person name="Fong J.Y."/>
            <person name="Kinne J."/>
            <person name="Lee H.H."/>
            <person name="Joseph M."/>
            <person name="Jose S."/>
            <person name="Schuster R.K."/>
            <person name="Tang Y."/>
            <person name="Sivakumar S."/>
            <person name="Chen J.H."/>
            <person name="Teng J.L."/>
            <person name="Lau S.K."/>
            <person name="Wernery U."/>
            <person name="Woo P.C."/>
        </authorList>
    </citation>
    <scope>NUCLEOTIDE SEQUENCE</scope>
    <source>
        <strain evidence="1">UAE-HKU57</strain>
        <strain evidence="2">UAE-HKU58</strain>
    </source>
</reference>
<protein>
    <submittedName>
        <fullName evidence="1">Uncharacterized protein</fullName>
    </submittedName>
</protein>
<sequence length="165" mass="19643">MSNKRALYAWPERLPIPFMEYSYAPKNVFYRTQMESGEARHRRRSKRIKTVVSVKWKIPRVDMKDFRFFVFEIVGADAGWGYFLTPLLFDDEVKNMRARFMNPDEPFTVSNEENKVYVVSAQLEVMELSLMKEHDFFERNPDVFEVAIDPLHELINEDMPSKFGE</sequence>
<evidence type="ECO:0000313" key="3">
    <source>
        <dbReference type="Proteomes" id="UP000245059"/>
    </source>
</evidence>
<dbReference type="EMBL" id="QEWW01000004">
    <property type="protein sequence ID" value="PWD85794.1"/>
    <property type="molecule type" value="Genomic_DNA"/>
</dbReference>